<organism evidence="2 3">
    <name type="scientific">Immersiella caudata</name>
    <dbReference type="NCBI Taxonomy" id="314043"/>
    <lineage>
        <taxon>Eukaryota</taxon>
        <taxon>Fungi</taxon>
        <taxon>Dikarya</taxon>
        <taxon>Ascomycota</taxon>
        <taxon>Pezizomycotina</taxon>
        <taxon>Sordariomycetes</taxon>
        <taxon>Sordariomycetidae</taxon>
        <taxon>Sordariales</taxon>
        <taxon>Lasiosphaeriaceae</taxon>
        <taxon>Immersiella</taxon>
    </lineage>
</organism>
<comment type="caution">
    <text evidence="2">The sequence shown here is derived from an EMBL/GenBank/DDBJ whole genome shotgun (WGS) entry which is preliminary data.</text>
</comment>
<dbReference type="InterPro" id="IPR010730">
    <property type="entry name" value="HET"/>
</dbReference>
<gene>
    <name evidence="2" type="ORF">B0T14DRAFT_344094</name>
</gene>
<dbReference type="EMBL" id="JAULSU010000008">
    <property type="protein sequence ID" value="KAK0609491.1"/>
    <property type="molecule type" value="Genomic_DNA"/>
</dbReference>
<name>A0AA39WC82_9PEZI</name>
<dbReference type="PANTHER" id="PTHR10622">
    <property type="entry name" value="HET DOMAIN-CONTAINING PROTEIN"/>
    <property type="match status" value="1"/>
</dbReference>
<dbReference type="PANTHER" id="PTHR10622:SF10">
    <property type="entry name" value="HET DOMAIN-CONTAINING PROTEIN"/>
    <property type="match status" value="1"/>
</dbReference>
<reference evidence="2" key="1">
    <citation type="submission" date="2023-06" db="EMBL/GenBank/DDBJ databases">
        <title>Genome-scale phylogeny and comparative genomics of the fungal order Sordariales.</title>
        <authorList>
            <consortium name="Lawrence Berkeley National Laboratory"/>
            <person name="Hensen N."/>
            <person name="Bonometti L."/>
            <person name="Westerberg I."/>
            <person name="Brannstrom I.O."/>
            <person name="Guillou S."/>
            <person name="Cros-Aarteil S."/>
            <person name="Calhoun S."/>
            <person name="Haridas S."/>
            <person name="Kuo A."/>
            <person name="Mondo S."/>
            <person name="Pangilinan J."/>
            <person name="Riley R."/>
            <person name="Labutti K."/>
            <person name="Andreopoulos B."/>
            <person name="Lipzen A."/>
            <person name="Chen C."/>
            <person name="Yanf M."/>
            <person name="Daum C."/>
            <person name="Ng V."/>
            <person name="Clum A."/>
            <person name="Steindorff A."/>
            <person name="Ohm R."/>
            <person name="Martin F."/>
            <person name="Silar P."/>
            <person name="Natvig D."/>
            <person name="Lalanne C."/>
            <person name="Gautier V."/>
            <person name="Ament-Velasquez S.L."/>
            <person name="Kruys A."/>
            <person name="Hutchinson M.I."/>
            <person name="Powell A.J."/>
            <person name="Barry K."/>
            <person name="Miller A.N."/>
            <person name="Grigoriev I.V."/>
            <person name="Debuchy R."/>
            <person name="Gladieux P."/>
            <person name="Thoren M.H."/>
            <person name="Johannesson H."/>
        </authorList>
    </citation>
    <scope>NUCLEOTIDE SEQUENCE</scope>
    <source>
        <strain evidence="2">CBS 606.72</strain>
    </source>
</reference>
<dbReference type="Pfam" id="PF06985">
    <property type="entry name" value="HET"/>
    <property type="match status" value="1"/>
</dbReference>
<proteinExistence type="predicted"/>
<protein>
    <recommendedName>
        <fullName evidence="1">Heterokaryon incompatibility domain-containing protein</fullName>
    </recommendedName>
</protein>
<sequence>MERGFSNIVCQIEESCIPKALYFLWGLCFMQGPYRGYKPGRRGWEKVRDSSQLAKSEGLDYTWIDTCCIDKSSSVEFSKAINSMFQWYRDAAICYAYLGDVPSRDNPTLEVRPFPRAGGLPAVGPFGNYWHQRRVEIGTEKPLRNVVSRVTTNRCECLGPAGLAGVQHRTKYVVGRRKSEDSARAGASGRDKQSCQYTTWESHRRSIATCGTGTLTSQ</sequence>
<evidence type="ECO:0000313" key="2">
    <source>
        <dbReference type="EMBL" id="KAK0609491.1"/>
    </source>
</evidence>
<dbReference type="Proteomes" id="UP001175000">
    <property type="component" value="Unassembled WGS sequence"/>
</dbReference>
<evidence type="ECO:0000313" key="3">
    <source>
        <dbReference type="Proteomes" id="UP001175000"/>
    </source>
</evidence>
<dbReference type="AlphaFoldDB" id="A0AA39WC82"/>
<evidence type="ECO:0000259" key="1">
    <source>
        <dbReference type="Pfam" id="PF06985"/>
    </source>
</evidence>
<accession>A0AA39WC82</accession>
<feature type="domain" description="Heterokaryon incompatibility" evidence="1">
    <location>
        <begin position="47"/>
        <end position="103"/>
    </location>
</feature>
<keyword evidence="3" id="KW-1185">Reference proteome</keyword>